<dbReference type="Gene3D" id="2.60.200.20">
    <property type="match status" value="1"/>
</dbReference>
<evidence type="ECO:0000256" key="6">
    <source>
        <dbReference type="ARBA" id="ARBA00022705"/>
    </source>
</evidence>
<accession>A0ABP1G3W8</accession>
<dbReference type="SUPFAM" id="SSF52113">
    <property type="entry name" value="BRCT domain"/>
    <property type="match status" value="1"/>
</dbReference>
<keyword evidence="3" id="KW-0237">DNA synthesis</keyword>
<dbReference type="Gene3D" id="3.30.460.10">
    <property type="entry name" value="Beta Polymerase, domain 2"/>
    <property type="match status" value="1"/>
</dbReference>
<dbReference type="Pfam" id="PF14791">
    <property type="entry name" value="DNA_pol_B_thumb"/>
    <property type="match status" value="1"/>
</dbReference>
<evidence type="ECO:0000256" key="7">
    <source>
        <dbReference type="ARBA" id="ARBA00023239"/>
    </source>
</evidence>
<proteinExistence type="predicted"/>
<feature type="region of interest" description="Disordered" evidence="8">
    <location>
        <begin position="488"/>
        <end position="513"/>
    </location>
</feature>
<dbReference type="InterPro" id="IPR043519">
    <property type="entry name" value="NT_sf"/>
</dbReference>
<dbReference type="Gene3D" id="3.40.50.10190">
    <property type="entry name" value="BRCT domain"/>
    <property type="match status" value="1"/>
</dbReference>
<dbReference type="PANTHER" id="PTHR11276:SF28">
    <property type="entry name" value="DNA POLYMERASE LAMBDA"/>
    <property type="match status" value="1"/>
</dbReference>
<dbReference type="InterPro" id="IPR018944">
    <property type="entry name" value="DNA_pol_lambd_fingers_domain"/>
</dbReference>
<comment type="caution">
    <text evidence="10">The sequence shown here is derived from an EMBL/GenBank/DDBJ whole genome shotgun (WGS) entry which is preliminary data.</text>
</comment>
<dbReference type="Gene3D" id="1.10.150.20">
    <property type="entry name" value="5' to 3' exonuclease, C-terminal subdomain"/>
    <property type="match status" value="1"/>
</dbReference>
<dbReference type="InterPro" id="IPR001357">
    <property type="entry name" value="BRCT_dom"/>
</dbReference>
<sequence>MSYELVSLDKQSVSVSIRPGVSLMLGRQAQLGVSNKGVSREHCEVQCFKGAEGRHASVIVTARKKCHVSGPSRDQSLLLPGKSSELSVKDVVYLSMEGNVLGDGFRLIQSAGCRKLAELPSGGSHKRYKRTPCVKGEAPTDVYKSKCMRVDPTPSLAGSDAVTLPEEQPVPSGVFAGMHFLFWVVAFTGPLKNGAQRAGATVANRMGTSVTHVIAQKDTSAKQALAKLQTAGARNPVLSVGCEELVELPAGVHFVTKEWVGDCLAQGKLLSESRYLIDLAQIALLAKLQAPSSPGSFEEGSGMDAEAVAVATSGSPFKSPGGQPSVVKNDRAVTLQAITTQTWLKTIQRALSQSGEGKELAMPDNLAALWRMHTPLEHCPPLGIEGEWKLWQESSLGFPVGQQMQDSSQGGQAVPLSTAALSGSPQPHVNSRLGRHAEAAWVAEAVAPDSLEHHPWGEPYEVHAAQETKKMLYDHYHKQDLGKYGRIYSPSKGSPSMASPHRSPKVPSRAGECAAAGLEDEGEAGGGNSECSHAACSAKRFCIVRHLRDIRSNYIKDRERYNKLAMDVIMGRIEALTEPLRSAEDCDCVRGEGVGKDNVDKLKEIVRTGAYRRNEQLAQDPHHQAIKLFLTVWGTGEKGAEMWWSQGCRTLDDLRGRDDLSAQQVAGLKYYEDMQQRIPRKETAAIEAVVREAVVDLLHCREAHDASTLFCYAVGSYIRGKPDTGDVDMLILPPKSCIQVDSRLALYELLQILRRRGLMLEDMMPREAPSEKGTGSATHLGLCRHSTSPCVRRIDLKWYPRRYMPFALTHFVGSGLFNRALRYWARTATKAAKAVNKQADGFKLSEYGLIPIRKVKLGMKGAQSQHKSEEELGPCVDCNLESDIFRALGLAYVPFHMRWWYGYE</sequence>
<dbReference type="Proteomes" id="UP001497392">
    <property type="component" value="Unassembled WGS sequence"/>
</dbReference>
<dbReference type="SMART" id="SM00483">
    <property type="entry name" value="POLXc"/>
    <property type="match status" value="1"/>
</dbReference>
<evidence type="ECO:0000256" key="2">
    <source>
        <dbReference type="ARBA" id="ARBA00016513"/>
    </source>
</evidence>
<organism evidence="10 11">
    <name type="scientific">Coccomyxa viridis</name>
    <dbReference type="NCBI Taxonomy" id="1274662"/>
    <lineage>
        <taxon>Eukaryota</taxon>
        <taxon>Viridiplantae</taxon>
        <taxon>Chlorophyta</taxon>
        <taxon>core chlorophytes</taxon>
        <taxon>Trebouxiophyceae</taxon>
        <taxon>Trebouxiophyceae incertae sedis</taxon>
        <taxon>Coccomyxaceae</taxon>
        <taxon>Coccomyxa</taxon>
    </lineage>
</organism>
<dbReference type="InterPro" id="IPR028207">
    <property type="entry name" value="DNA_pol_B_palm_palm"/>
</dbReference>
<dbReference type="Pfam" id="PF10391">
    <property type="entry name" value="DNA_pol_lambd_f"/>
    <property type="match status" value="1"/>
</dbReference>
<dbReference type="SUPFAM" id="SSF81585">
    <property type="entry name" value="PsbU/PolX domain-like"/>
    <property type="match status" value="1"/>
</dbReference>
<evidence type="ECO:0000256" key="5">
    <source>
        <dbReference type="ARBA" id="ARBA00022695"/>
    </source>
</evidence>
<evidence type="ECO:0000313" key="11">
    <source>
        <dbReference type="Proteomes" id="UP001497392"/>
    </source>
</evidence>
<dbReference type="InterPro" id="IPR029398">
    <property type="entry name" value="PolB_thumb"/>
</dbReference>
<keyword evidence="4" id="KW-0808">Transferase</keyword>
<keyword evidence="5" id="KW-0548">Nucleotidyltransferase</keyword>
<dbReference type="PRINTS" id="PR00870">
    <property type="entry name" value="DNAPOLXBETA"/>
</dbReference>
<dbReference type="InterPro" id="IPR002008">
    <property type="entry name" value="DNA_pol_X_beta-like"/>
</dbReference>
<evidence type="ECO:0000256" key="3">
    <source>
        <dbReference type="ARBA" id="ARBA00022634"/>
    </source>
</evidence>
<dbReference type="SUPFAM" id="SSF81301">
    <property type="entry name" value="Nucleotidyltransferase"/>
    <property type="match status" value="1"/>
</dbReference>
<dbReference type="InterPro" id="IPR008984">
    <property type="entry name" value="SMAD_FHA_dom_sf"/>
</dbReference>
<evidence type="ECO:0000256" key="1">
    <source>
        <dbReference type="ARBA" id="ARBA00001936"/>
    </source>
</evidence>
<dbReference type="Pfam" id="PF14792">
    <property type="entry name" value="DNA_pol_B_palm"/>
    <property type="match status" value="1"/>
</dbReference>
<dbReference type="InterPro" id="IPR027421">
    <property type="entry name" value="DNA_pol_lamdba_lyase_dom_sf"/>
</dbReference>
<dbReference type="CDD" id="cd22671">
    <property type="entry name" value="FHA_APTX-like"/>
    <property type="match status" value="1"/>
</dbReference>
<dbReference type="InterPro" id="IPR022312">
    <property type="entry name" value="DNA_pol_X"/>
</dbReference>
<feature type="domain" description="BRCT" evidence="9">
    <location>
        <begin position="191"/>
        <end position="277"/>
    </location>
</feature>
<comment type="cofactor">
    <cofactor evidence="1">
        <name>Mn(2+)</name>
        <dbReference type="ChEBI" id="CHEBI:29035"/>
    </cofactor>
</comment>
<dbReference type="Gene3D" id="1.10.150.110">
    <property type="entry name" value="DNA polymerase beta, N-terminal domain-like"/>
    <property type="match status" value="1"/>
</dbReference>
<dbReference type="InterPro" id="IPR036420">
    <property type="entry name" value="BRCT_dom_sf"/>
</dbReference>
<dbReference type="SUPFAM" id="SSF49879">
    <property type="entry name" value="SMAD/FHA domain"/>
    <property type="match status" value="1"/>
</dbReference>
<dbReference type="InterPro" id="IPR002054">
    <property type="entry name" value="DNA-dir_DNA_pol_X"/>
</dbReference>
<dbReference type="PROSITE" id="PS50172">
    <property type="entry name" value="BRCT"/>
    <property type="match status" value="1"/>
</dbReference>
<dbReference type="PRINTS" id="PR00869">
    <property type="entry name" value="DNAPOLX"/>
</dbReference>
<protein>
    <recommendedName>
        <fullName evidence="2">DNA polymerase lambda</fullName>
    </recommendedName>
</protein>
<dbReference type="EMBL" id="CAXHTA020000015">
    <property type="protein sequence ID" value="CAL5226075.1"/>
    <property type="molecule type" value="Genomic_DNA"/>
</dbReference>
<evidence type="ECO:0000259" key="9">
    <source>
        <dbReference type="PROSITE" id="PS50172"/>
    </source>
</evidence>
<dbReference type="Gene3D" id="3.30.210.10">
    <property type="entry name" value="DNA polymerase, thumb domain"/>
    <property type="match status" value="1"/>
</dbReference>
<dbReference type="InterPro" id="IPR037160">
    <property type="entry name" value="DNA_Pol_thumb_sf"/>
</dbReference>
<gene>
    <name evidence="10" type="primary">g8889</name>
    <name evidence="10" type="ORF">VP750_LOCUS7981</name>
</gene>
<keyword evidence="11" id="KW-1185">Reference proteome</keyword>
<name>A0ABP1G3W8_9CHLO</name>
<evidence type="ECO:0000256" key="4">
    <source>
        <dbReference type="ARBA" id="ARBA00022679"/>
    </source>
</evidence>
<keyword evidence="7" id="KW-0456">Lyase</keyword>
<reference evidence="10 11" key="1">
    <citation type="submission" date="2024-06" db="EMBL/GenBank/DDBJ databases">
        <authorList>
            <person name="Kraege A."/>
            <person name="Thomma B."/>
        </authorList>
    </citation>
    <scope>NUCLEOTIDE SEQUENCE [LARGE SCALE GENOMIC DNA]</scope>
</reference>
<keyword evidence="6" id="KW-0235">DNA replication</keyword>
<evidence type="ECO:0000256" key="8">
    <source>
        <dbReference type="SAM" id="MobiDB-lite"/>
    </source>
</evidence>
<dbReference type="PANTHER" id="PTHR11276">
    <property type="entry name" value="DNA POLYMERASE TYPE-X FAMILY MEMBER"/>
    <property type="match status" value="1"/>
</dbReference>
<evidence type="ECO:0000313" key="10">
    <source>
        <dbReference type="EMBL" id="CAL5226075.1"/>
    </source>
</evidence>